<dbReference type="RefSeq" id="WP_135526570.1">
    <property type="nucleotide sequence ID" value="NZ_SRLH01000005.1"/>
</dbReference>
<sequence>MMTLQKITAVVVEDEAAAREVLKNYLSKYCPQVEVIGEAQNIKEAVPLLHEVLPQMVFLDVEMPFGNAFDVLEACRDLQFETIFVTAFSEYSLKALNQSAAYYLLKPISIEELIIAVNKVQQHILNHDIFNRNKIIVENFRETKPEKQQVILPTLEGFEVVKMEDIVRLRGNGNFTDLYLSNGSKKMVCRLLKHFSEILPFPFLRVHKSNIINVNFVKSYNKGGYVMLEDGTEIEISPTYKEGFLKNFK</sequence>
<dbReference type="AlphaFoldDB" id="A0A4Z0L7J2"/>
<accession>A0A4Z0L7J2</accession>
<evidence type="ECO:0000259" key="3">
    <source>
        <dbReference type="PROSITE" id="PS50110"/>
    </source>
</evidence>
<dbReference type="InterPro" id="IPR001789">
    <property type="entry name" value="Sig_transdc_resp-reg_receiver"/>
</dbReference>
<keyword evidence="5" id="KW-1185">Reference proteome</keyword>
<dbReference type="InterPro" id="IPR011006">
    <property type="entry name" value="CheY-like_superfamily"/>
</dbReference>
<evidence type="ECO:0000313" key="5">
    <source>
        <dbReference type="Proteomes" id="UP000297407"/>
    </source>
</evidence>
<dbReference type="PANTHER" id="PTHR44591:SF3">
    <property type="entry name" value="RESPONSE REGULATORY DOMAIN-CONTAINING PROTEIN"/>
    <property type="match status" value="1"/>
</dbReference>
<evidence type="ECO:0000313" key="4">
    <source>
        <dbReference type="EMBL" id="TGD57560.1"/>
    </source>
</evidence>
<dbReference type="PROSITE" id="PS50110">
    <property type="entry name" value="RESPONSE_REGULATORY"/>
    <property type="match status" value="1"/>
</dbReference>
<dbReference type="InterPro" id="IPR050595">
    <property type="entry name" value="Bact_response_regulator"/>
</dbReference>
<dbReference type="EMBL" id="SRLH01000005">
    <property type="protein sequence ID" value="TGD57560.1"/>
    <property type="molecule type" value="Genomic_DNA"/>
</dbReference>
<dbReference type="InterPro" id="IPR007492">
    <property type="entry name" value="LytTR_DNA-bd_dom"/>
</dbReference>
<evidence type="ECO:0000256" key="1">
    <source>
        <dbReference type="ARBA" id="ARBA00022553"/>
    </source>
</evidence>
<dbReference type="Pfam" id="PF04397">
    <property type="entry name" value="LytTR"/>
    <property type="match status" value="1"/>
</dbReference>
<dbReference type="OrthoDB" id="2168082at2"/>
<dbReference type="SUPFAM" id="SSF52172">
    <property type="entry name" value="CheY-like"/>
    <property type="match status" value="1"/>
</dbReference>
<gene>
    <name evidence="4" type="ORF">E4635_10235</name>
</gene>
<keyword evidence="1 2" id="KW-0597">Phosphoprotein</keyword>
<dbReference type="SMART" id="SM00850">
    <property type="entry name" value="LytTR"/>
    <property type="match status" value="1"/>
</dbReference>
<proteinExistence type="predicted"/>
<protein>
    <submittedName>
        <fullName evidence="4">Response regulator transcription factor</fullName>
    </submittedName>
</protein>
<dbReference type="Pfam" id="PF00072">
    <property type="entry name" value="Response_reg"/>
    <property type="match status" value="1"/>
</dbReference>
<feature type="modified residue" description="4-aspartylphosphate" evidence="2">
    <location>
        <position position="60"/>
    </location>
</feature>
<dbReference type="Proteomes" id="UP000297407">
    <property type="component" value="Unassembled WGS sequence"/>
</dbReference>
<dbReference type="GO" id="GO:0003677">
    <property type="term" value="F:DNA binding"/>
    <property type="evidence" value="ECO:0007669"/>
    <property type="project" value="InterPro"/>
</dbReference>
<comment type="caution">
    <text evidence="4">The sequence shown here is derived from an EMBL/GenBank/DDBJ whole genome shotgun (WGS) entry which is preliminary data.</text>
</comment>
<dbReference type="Gene3D" id="3.40.50.2300">
    <property type="match status" value="1"/>
</dbReference>
<dbReference type="GO" id="GO:0000160">
    <property type="term" value="P:phosphorelay signal transduction system"/>
    <property type="evidence" value="ECO:0007669"/>
    <property type="project" value="InterPro"/>
</dbReference>
<dbReference type="Gene3D" id="2.40.50.1020">
    <property type="entry name" value="LytTr DNA-binding domain"/>
    <property type="match status" value="1"/>
</dbReference>
<name>A0A4Z0L7J2_9FLAO</name>
<dbReference type="PANTHER" id="PTHR44591">
    <property type="entry name" value="STRESS RESPONSE REGULATOR PROTEIN 1"/>
    <property type="match status" value="1"/>
</dbReference>
<organism evidence="4 5">
    <name type="scientific">Flavobacterium humi</name>
    <dbReference type="NCBI Taxonomy" id="2562683"/>
    <lineage>
        <taxon>Bacteria</taxon>
        <taxon>Pseudomonadati</taxon>
        <taxon>Bacteroidota</taxon>
        <taxon>Flavobacteriia</taxon>
        <taxon>Flavobacteriales</taxon>
        <taxon>Flavobacteriaceae</taxon>
        <taxon>Flavobacterium</taxon>
    </lineage>
</organism>
<evidence type="ECO:0000256" key="2">
    <source>
        <dbReference type="PROSITE-ProRule" id="PRU00169"/>
    </source>
</evidence>
<reference evidence="4 5" key="1">
    <citation type="submission" date="2019-04" db="EMBL/GenBank/DDBJ databases">
        <title>Flavobacterium sp. strain DS2-A Genome sequencing and assembly.</title>
        <authorList>
            <person name="Kim I."/>
        </authorList>
    </citation>
    <scope>NUCLEOTIDE SEQUENCE [LARGE SCALE GENOMIC DNA]</scope>
    <source>
        <strain evidence="4 5">DS2-A</strain>
    </source>
</reference>
<dbReference type="SMART" id="SM00448">
    <property type="entry name" value="REC"/>
    <property type="match status" value="1"/>
</dbReference>
<feature type="domain" description="Response regulatory" evidence="3">
    <location>
        <begin position="8"/>
        <end position="121"/>
    </location>
</feature>